<evidence type="ECO:0000256" key="4">
    <source>
        <dbReference type="ARBA" id="ARBA00022723"/>
    </source>
</evidence>
<evidence type="ECO:0000256" key="11">
    <source>
        <dbReference type="SAM" id="MobiDB-lite"/>
    </source>
</evidence>
<dbReference type="GO" id="GO:0009306">
    <property type="term" value="P:protein secretion"/>
    <property type="evidence" value="ECO:0007669"/>
    <property type="project" value="EnsemblFungi"/>
</dbReference>
<dbReference type="Gene3D" id="1.25.40.90">
    <property type="match status" value="1"/>
</dbReference>
<dbReference type="SUPFAM" id="SSF57903">
    <property type="entry name" value="FYVE/PHD zinc finger"/>
    <property type="match status" value="1"/>
</dbReference>
<dbReference type="GO" id="GO:0008270">
    <property type="term" value="F:zinc ion binding"/>
    <property type="evidence" value="ECO:0007669"/>
    <property type="project" value="UniProtKB-KW"/>
</dbReference>
<proteinExistence type="inferred from homology"/>
<dbReference type="PANTHER" id="PTHR47794:SF1">
    <property type="entry name" value="VACUOLAR PROTEIN SORTING-ASSOCIATED PROTEIN 27"/>
    <property type="match status" value="1"/>
</dbReference>
<feature type="non-terminal residue" evidence="14">
    <location>
        <position position="430"/>
    </location>
</feature>
<dbReference type="AlphaFoldDB" id="A0A1E3QP63"/>
<dbReference type="InterPro" id="IPR002014">
    <property type="entry name" value="VHS_dom"/>
</dbReference>
<evidence type="ECO:0000256" key="5">
    <source>
        <dbReference type="ARBA" id="ARBA00022737"/>
    </source>
</evidence>
<evidence type="ECO:0000256" key="7">
    <source>
        <dbReference type="ARBA" id="ARBA00022771"/>
    </source>
</evidence>
<dbReference type="GO" id="GO:0033565">
    <property type="term" value="C:ESCRT-0 complex"/>
    <property type="evidence" value="ECO:0007669"/>
    <property type="project" value="EnsemblFungi"/>
</dbReference>
<dbReference type="GO" id="GO:1904669">
    <property type="term" value="P:ATP export"/>
    <property type="evidence" value="ECO:0007669"/>
    <property type="project" value="EnsemblFungi"/>
</dbReference>
<dbReference type="Gene3D" id="1.20.5.1940">
    <property type="match status" value="1"/>
</dbReference>
<accession>A0A1E3QP63</accession>
<dbReference type="GO" id="GO:1903319">
    <property type="term" value="P:positive regulation of protein maturation"/>
    <property type="evidence" value="ECO:0007669"/>
    <property type="project" value="EnsemblFungi"/>
</dbReference>
<dbReference type="PROSITE" id="PS50179">
    <property type="entry name" value="VHS"/>
    <property type="match status" value="1"/>
</dbReference>
<organism evidence="14 15">
    <name type="scientific">Babjeviella inositovora NRRL Y-12698</name>
    <dbReference type="NCBI Taxonomy" id="984486"/>
    <lineage>
        <taxon>Eukaryota</taxon>
        <taxon>Fungi</taxon>
        <taxon>Dikarya</taxon>
        <taxon>Ascomycota</taxon>
        <taxon>Saccharomycotina</taxon>
        <taxon>Pichiomycetes</taxon>
        <taxon>Serinales incertae sedis</taxon>
        <taxon>Babjeviella</taxon>
    </lineage>
</organism>
<feature type="domain" description="FYVE-type" evidence="12">
    <location>
        <begin position="161"/>
        <end position="221"/>
    </location>
</feature>
<comment type="subcellular location">
    <subcellularLocation>
        <location evidence="1">Endosome membrane</location>
        <topology evidence="1">Peripheral membrane protein</topology>
        <orientation evidence="1">Cytoplasmic side</orientation>
    </subcellularLocation>
</comment>
<dbReference type="Gene3D" id="6.10.140.100">
    <property type="match status" value="1"/>
</dbReference>
<dbReference type="InterPro" id="IPR011011">
    <property type="entry name" value="Znf_FYVE_PHD"/>
</dbReference>
<evidence type="ECO:0000259" key="12">
    <source>
        <dbReference type="PROSITE" id="PS50178"/>
    </source>
</evidence>
<dbReference type="OrthoDB" id="957735at2759"/>
<keyword evidence="6" id="KW-0967">Endosome</keyword>
<dbReference type="InterPro" id="IPR017455">
    <property type="entry name" value="Znf_FYVE-rel"/>
</dbReference>
<evidence type="ECO:0000256" key="3">
    <source>
        <dbReference type="ARBA" id="ARBA00017753"/>
    </source>
</evidence>
<keyword evidence="9" id="KW-0472">Membrane</keyword>
<dbReference type="InterPro" id="IPR017073">
    <property type="entry name" value="HGS/VPS27"/>
</dbReference>
<evidence type="ECO:0000256" key="9">
    <source>
        <dbReference type="ARBA" id="ARBA00023136"/>
    </source>
</evidence>
<reference evidence="15" key="1">
    <citation type="submission" date="2016-05" db="EMBL/GenBank/DDBJ databases">
        <title>Comparative genomics of biotechnologically important yeasts.</title>
        <authorList>
            <consortium name="DOE Joint Genome Institute"/>
            <person name="Riley R."/>
            <person name="Haridas S."/>
            <person name="Wolfe K.H."/>
            <person name="Lopes M.R."/>
            <person name="Hittinger C.T."/>
            <person name="Goker M."/>
            <person name="Salamov A."/>
            <person name="Wisecaver J."/>
            <person name="Long T.M."/>
            <person name="Aerts A.L."/>
            <person name="Barry K."/>
            <person name="Choi C."/>
            <person name="Clum A."/>
            <person name="Coughlan A.Y."/>
            <person name="Deshpande S."/>
            <person name="Douglass A.P."/>
            <person name="Hanson S.J."/>
            <person name="Klenk H.-P."/>
            <person name="Labutti K."/>
            <person name="Lapidus A."/>
            <person name="Lindquist E."/>
            <person name="Lipzen A."/>
            <person name="Meier-Kolthoff J.P."/>
            <person name="Ohm R.A."/>
            <person name="Otillar R.P."/>
            <person name="Pangilinan J."/>
            <person name="Peng Y."/>
            <person name="Rokas A."/>
            <person name="Rosa C.A."/>
            <person name="Scheuner C."/>
            <person name="Sibirny A.A."/>
            <person name="Slot J.C."/>
            <person name="Stielow J.B."/>
            <person name="Sun H."/>
            <person name="Kurtzman C.P."/>
            <person name="Blackwell M."/>
            <person name="Grigoriev I.V."/>
            <person name="Jeffries T.W."/>
        </authorList>
    </citation>
    <scope>NUCLEOTIDE SEQUENCE [LARGE SCALE GENOMIC DNA]</scope>
    <source>
        <strain evidence="15">NRRL Y-12698</strain>
    </source>
</reference>
<dbReference type="STRING" id="984486.A0A1E3QP63"/>
<dbReference type="Proteomes" id="UP000094336">
    <property type="component" value="Unassembled WGS sequence"/>
</dbReference>
<feature type="region of interest" description="Disordered" evidence="11">
    <location>
        <begin position="221"/>
        <end position="247"/>
    </location>
</feature>
<evidence type="ECO:0000256" key="8">
    <source>
        <dbReference type="ARBA" id="ARBA00022833"/>
    </source>
</evidence>
<dbReference type="GO" id="GO:0005774">
    <property type="term" value="C:vacuolar membrane"/>
    <property type="evidence" value="ECO:0007669"/>
    <property type="project" value="EnsemblFungi"/>
</dbReference>
<dbReference type="GO" id="GO:0006623">
    <property type="term" value="P:protein targeting to vacuole"/>
    <property type="evidence" value="ECO:0007669"/>
    <property type="project" value="EnsemblFungi"/>
</dbReference>
<feature type="non-terminal residue" evidence="14">
    <location>
        <position position="1"/>
    </location>
</feature>
<dbReference type="Pfam" id="PF01363">
    <property type="entry name" value="FYVE"/>
    <property type="match status" value="1"/>
</dbReference>
<dbReference type="InterPro" id="IPR049425">
    <property type="entry name" value="Vps27_GAT-like"/>
</dbReference>
<sequence length="430" mass="48246">EFEGKIAEATSELIPNGELDIAVSLEITDIIRSKAIEPKTAMRCLKKRLTSNSKNPNVQLSTLKLIDTCVKNSGFQFCVEVASKEMITTLTILLNRNDTNPLVALLILQLLQEWSVAFKGQLQLGLVEKTCAELRADGYEFPPLQAVFNEGFINSETAPDWIDDNVCMICSDPFTFVNRKHHCRSCGGVFCQEHSAHNMALIDVGINEPVRVCDGCYEKRNRKRGKSGGSGKGKPSRREPVESDDEELRRAIELSLRELGTEYEPEPVCEDEDDADMKAAIAASLRVYEEQSQPKGLYNAYVPTETALYQTNNHPESFQPLTFQSQTVQEPLYATLSQEEEDSITLFSSLVENLANGPPDAVIKDRNLQTLHTQVAVLKPKSSRALNDAIAKYEMFLELNNKLHTISRLYDQLLEQKLARAYENHRVSSQ</sequence>
<gene>
    <name evidence="14" type="ORF">BABINDRAFT_20541</name>
</gene>
<dbReference type="GO" id="GO:0006995">
    <property type="term" value="P:cellular response to nitrogen starvation"/>
    <property type="evidence" value="ECO:0007669"/>
    <property type="project" value="EnsemblFungi"/>
</dbReference>
<dbReference type="GO" id="GO:0043328">
    <property type="term" value="P:protein transport to vacuole involved in ubiquitin-dependent protein catabolic process via the multivesicular body sorting pathway"/>
    <property type="evidence" value="ECO:0007669"/>
    <property type="project" value="TreeGrafter"/>
</dbReference>
<dbReference type="PROSITE" id="PS50330">
    <property type="entry name" value="UIM"/>
    <property type="match status" value="1"/>
</dbReference>
<dbReference type="GO" id="GO:0045053">
    <property type="term" value="P:protein retention in Golgi apparatus"/>
    <property type="evidence" value="ECO:0007669"/>
    <property type="project" value="EnsemblFungi"/>
</dbReference>
<dbReference type="RefSeq" id="XP_018984811.1">
    <property type="nucleotide sequence ID" value="XM_019131248.1"/>
</dbReference>
<dbReference type="InterPro" id="IPR008942">
    <property type="entry name" value="ENTH_VHS"/>
</dbReference>
<dbReference type="SMART" id="SM00726">
    <property type="entry name" value="UIM"/>
    <property type="match status" value="2"/>
</dbReference>
<dbReference type="GO" id="GO:0032266">
    <property type="term" value="F:phosphatidylinositol-3-phosphate binding"/>
    <property type="evidence" value="ECO:0007669"/>
    <property type="project" value="EnsemblFungi"/>
</dbReference>
<dbReference type="EMBL" id="KV454432">
    <property type="protein sequence ID" value="ODQ79483.1"/>
    <property type="molecule type" value="Genomic_DNA"/>
</dbReference>
<dbReference type="GO" id="GO:0140504">
    <property type="term" value="P:microlipophagy"/>
    <property type="evidence" value="ECO:0007669"/>
    <property type="project" value="EnsemblFungi"/>
</dbReference>
<keyword evidence="8" id="KW-0862">Zinc</keyword>
<keyword evidence="4" id="KW-0479">Metal-binding</keyword>
<dbReference type="InterPro" id="IPR013083">
    <property type="entry name" value="Znf_RING/FYVE/PHD"/>
</dbReference>
<dbReference type="Pfam" id="PF21356">
    <property type="entry name" value="Vps27_GAT-like"/>
    <property type="match status" value="1"/>
</dbReference>
<dbReference type="GO" id="GO:0043130">
    <property type="term" value="F:ubiquitin binding"/>
    <property type="evidence" value="ECO:0007669"/>
    <property type="project" value="EnsemblFungi"/>
</dbReference>
<keyword evidence="7 10" id="KW-0863">Zinc-finger</keyword>
<evidence type="ECO:0000256" key="2">
    <source>
        <dbReference type="ARBA" id="ARBA00008597"/>
    </source>
</evidence>
<keyword evidence="5" id="KW-0677">Repeat</keyword>
<feature type="compositionally biased region" description="Basic and acidic residues" evidence="11">
    <location>
        <begin position="236"/>
        <end position="247"/>
    </location>
</feature>
<dbReference type="PROSITE" id="PS50178">
    <property type="entry name" value="ZF_FYVE"/>
    <property type="match status" value="1"/>
</dbReference>
<dbReference type="SMART" id="SM00288">
    <property type="entry name" value="VHS"/>
    <property type="match status" value="1"/>
</dbReference>
<dbReference type="GO" id="GO:0036435">
    <property type="term" value="F:K48-linked polyubiquitin modification-dependent protein binding"/>
    <property type="evidence" value="ECO:0007669"/>
    <property type="project" value="EnsemblFungi"/>
</dbReference>
<dbReference type="SMART" id="SM00064">
    <property type="entry name" value="FYVE"/>
    <property type="match status" value="1"/>
</dbReference>
<feature type="domain" description="VHS" evidence="13">
    <location>
        <begin position="20"/>
        <end position="142"/>
    </location>
</feature>
<evidence type="ECO:0000313" key="14">
    <source>
        <dbReference type="EMBL" id="ODQ79483.1"/>
    </source>
</evidence>
<name>A0A1E3QP63_9ASCO</name>
<dbReference type="PIRSF" id="PIRSF036956">
    <property type="entry name" value="Hrs_Vps27"/>
    <property type="match status" value="1"/>
</dbReference>
<dbReference type="GO" id="GO:0070530">
    <property type="term" value="F:K63-linked polyubiquitin modification-dependent protein binding"/>
    <property type="evidence" value="ECO:0007669"/>
    <property type="project" value="EnsemblFungi"/>
</dbReference>
<dbReference type="Gene3D" id="3.30.40.10">
    <property type="entry name" value="Zinc/RING finger domain, C3HC4 (zinc finger)"/>
    <property type="match status" value="1"/>
</dbReference>
<evidence type="ECO:0000313" key="15">
    <source>
        <dbReference type="Proteomes" id="UP000094336"/>
    </source>
</evidence>
<dbReference type="Pfam" id="PF00790">
    <property type="entry name" value="VHS"/>
    <property type="match status" value="1"/>
</dbReference>
<dbReference type="Pfam" id="PF23625">
    <property type="entry name" value="UIM_2"/>
    <property type="match status" value="2"/>
</dbReference>
<evidence type="ECO:0000256" key="1">
    <source>
        <dbReference type="ARBA" id="ARBA00004125"/>
    </source>
</evidence>
<dbReference type="GO" id="GO:0019904">
    <property type="term" value="F:protein domain specific binding"/>
    <property type="evidence" value="ECO:0007669"/>
    <property type="project" value="EnsemblFungi"/>
</dbReference>
<dbReference type="SUPFAM" id="SSF48464">
    <property type="entry name" value="ENTH/VHS domain"/>
    <property type="match status" value="1"/>
</dbReference>
<evidence type="ECO:0000259" key="13">
    <source>
        <dbReference type="PROSITE" id="PS50179"/>
    </source>
</evidence>
<evidence type="ECO:0000256" key="10">
    <source>
        <dbReference type="PROSITE-ProRule" id="PRU00091"/>
    </source>
</evidence>
<dbReference type="GO" id="GO:0046982">
    <property type="term" value="F:protein heterodimerization activity"/>
    <property type="evidence" value="ECO:0007669"/>
    <property type="project" value="EnsemblFungi"/>
</dbReference>
<comment type="similarity">
    <text evidence="2">Belongs to the VPS27 family.</text>
</comment>
<evidence type="ECO:0000256" key="6">
    <source>
        <dbReference type="ARBA" id="ARBA00022753"/>
    </source>
</evidence>
<dbReference type="GeneID" id="30149101"/>
<dbReference type="GO" id="GO:0010008">
    <property type="term" value="C:endosome membrane"/>
    <property type="evidence" value="ECO:0007669"/>
    <property type="project" value="UniProtKB-SubCell"/>
</dbReference>
<keyword evidence="15" id="KW-1185">Reference proteome</keyword>
<protein>
    <recommendedName>
        <fullName evidence="3">Vacuolar protein sorting-associated protein 27</fullName>
    </recommendedName>
</protein>
<dbReference type="PANTHER" id="PTHR47794">
    <property type="entry name" value="VACUOLAR PROTEIN SORTING-ASSOCIATED PROTEIN 27"/>
    <property type="match status" value="1"/>
</dbReference>
<dbReference type="InterPro" id="IPR000306">
    <property type="entry name" value="Znf_FYVE"/>
</dbReference>
<dbReference type="InterPro" id="IPR003903">
    <property type="entry name" value="UIM_dom"/>
</dbReference>